<dbReference type="InterPro" id="IPR014752">
    <property type="entry name" value="Arrestin-like_C"/>
</dbReference>
<accession>A0ABR1EMB8</accession>
<keyword evidence="6" id="KW-0511">Multifunctional enzyme</keyword>
<evidence type="ECO:0000313" key="10">
    <source>
        <dbReference type="Proteomes" id="UP001303046"/>
    </source>
</evidence>
<evidence type="ECO:0000259" key="8">
    <source>
        <dbReference type="SMART" id="SM01017"/>
    </source>
</evidence>
<feature type="region of interest" description="Disordered" evidence="7">
    <location>
        <begin position="551"/>
        <end position="585"/>
    </location>
</feature>
<dbReference type="InterPro" id="IPR011021">
    <property type="entry name" value="Arrestin-like_N"/>
</dbReference>
<feature type="domain" description="Arrestin C-terminal-like" evidence="8">
    <location>
        <begin position="175"/>
        <end position="335"/>
    </location>
</feature>
<dbReference type="SMART" id="SM01017">
    <property type="entry name" value="Arrestin_C"/>
    <property type="match status" value="1"/>
</dbReference>
<dbReference type="InterPro" id="IPR014756">
    <property type="entry name" value="Ig_E-set"/>
</dbReference>
<dbReference type="Gene3D" id="2.60.40.640">
    <property type="match status" value="2"/>
</dbReference>
<evidence type="ECO:0000256" key="2">
    <source>
        <dbReference type="ARBA" id="ARBA00022679"/>
    </source>
</evidence>
<evidence type="ECO:0000256" key="5">
    <source>
        <dbReference type="ARBA" id="ARBA00022759"/>
    </source>
</evidence>
<dbReference type="InterPro" id="IPR043502">
    <property type="entry name" value="DNA/RNA_pol_sf"/>
</dbReference>
<keyword evidence="2" id="KW-0808">Transferase</keyword>
<keyword evidence="5" id="KW-0255">Endonuclease</keyword>
<dbReference type="Pfam" id="PF00339">
    <property type="entry name" value="Arrestin_N"/>
    <property type="match status" value="1"/>
</dbReference>
<dbReference type="Proteomes" id="UP001303046">
    <property type="component" value="Unassembled WGS sequence"/>
</dbReference>
<evidence type="ECO:0000256" key="6">
    <source>
        <dbReference type="ARBA" id="ARBA00023268"/>
    </source>
</evidence>
<dbReference type="PANTHER" id="PTHR37984">
    <property type="entry name" value="PROTEIN CBG26694"/>
    <property type="match status" value="1"/>
</dbReference>
<protein>
    <recommendedName>
        <fullName evidence="8">Arrestin C-terminal-like domain-containing protein</fullName>
    </recommendedName>
</protein>
<gene>
    <name evidence="9" type="primary">Necator_chrX.g24388</name>
    <name evidence="9" type="ORF">RB195_024223</name>
</gene>
<keyword evidence="4" id="KW-0540">Nuclease</keyword>
<dbReference type="InterPro" id="IPR041577">
    <property type="entry name" value="RT_RNaseH_2"/>
</dbReference>
<dbReference type="SUPFAM" id="SSF81296">
    <property type="entry name" value="E set domains"/>
    <property type="match status" value="2"/>
</dbReference>
<keyword evidence="5" id="KW-0378">Hydrolase</keyword>
<feature type="compositionally biased region" description="Basic residues" evidence="7">
    <location>
        <begin position="551"/>
        <end position="560"/>
    </location>
</feature>
<feature type="region of interest" description="Disordered" evidence="7">
    <location>
        <begin position="438"/>
        <end position="458"/>
    </location>
</feature>
<dbReference type="Gene3D" id="3.10.10.10">
    <property type="entry name" value="HIV Type 1 Reverse Transcriptase, subunit A, domain 1"/>
    <property type="match status" value="1"/>
</dbReference>
<dbReference type="Gene3D" id="3.30.70.270">
    <property type="match status" value="2"/>
</dbReference>
<reference evidence="9 10" key="1">
    <citation type="submission" date="2023-08" db="EMBL/GenBank/DDBJ databases">
        <title>A Necator americanus chromosomal reference genome.</title>
        <authorList>
            <person name="Ilik V."/>
            <person name="Petrzelkova K.J."/>
            <person name="Pardy F."/>
            <person name="Fuh T."/>
            <person name="Niatou-Singa F.S."/>
            <person name="Gouil Q."/>
            <person name="Baker L."/>
            <person name="Ritchie M.E."/>
            <person name="Jex A.R."/>
            <person name="Gazzola D."/>
            <person name="Li H."/>
            <person name="Toshio Fujiwara R."/>
            <person name="Zhan B."/>
            <person name="Aroian R.V."/>
            <person name="Pafco B."/>
            <person name="Schwarz E.M."/>
        </authorList>
    </citation>
    <scope>NUCLEOTIDE SEQUENCE [LARGE SCALE GENOMIC DNA]</scope>
    <source>
        <strain evidence="9 10">Aroian</strain>
        <tissue evidence="9">Whole animal</tissue>
    </source>
</reference>
<keyword evidence="10" id="KW-1185">Reference proteome</keyword>
<evidence type="ECO:0000256" key="1">
    <source>
        <dbReference type="ARBA" id="ARBA00005298"/>
    </source>
</evidence>
<dbReference type="InterPro" id="IPR050951">
    <property type="entry name" value="Retrovirus_Pol_polyprotein"/>
</dbReference>
<dbReference type="CDD" id="cd01647">
    <property type="entry name" value="RT_LTR"/>
    <property type="match status" value="1"/>
</dbReference>
<dbReference type="Pfam" id="PF17919">
    <property type="entry name" value="RT_RNaseH_2"/>
    <property type="match status" value="1"/>
</dbReference>
<dbReference type="SUPFAM" id="SSF56672">
    <property type="entry name" value="DNA/RNA polymerases"/>
    <property type="match status" value="1"/>
</dbReference>
<keyword evidence="3" id="KW-0548">Nucleotidyltransferase</keyword>
<dbReference type="InterPro" id="IPR011022">
    <property type="entry name" value="Arrestin_C-like"/>
</dbReference>
<proteinExistence type="inferred from homology"/>
<evidence type="ECO:0000256" key="4">
    <source>
        <dbReference type="ARBA" id="ARBA00022722"/>
    </source>
</evidence>
<evidence type="ECO:0000256" key="3">
    <source>
        <dbReference type="ARBA" id="ARBA00022695"/>
    </source>
</evidence>
<organism evidence="9 10">
    <name type="scientific">Necator americanus</name>
    <name type="common">Human hookworm</name>
    <dbReference type="NCBI Taxonomy" id="51031"/>
    <lineage>
        <taxon>Eukaryota</taxon>
        <taxon>Metazoa</taxon>
        <taxon>Ecdysozoa</taxon>
        <taxon>Nematoda</taxon>
        <taxon>Chromadorea</taxon>
        <taxon>Rhabditida</taxon>
        <taxon>Rhabditina</taxon>
        <taxon>Rhabditomorpha</taxon>
        <taxon>Strongyloidea</taxon>
        <taxon>Ancylostomatidae</taxon>
        <taxon>Bunostominae</taxon>
        <taxon>Necator</taxon>
    </lineage>
</organism>
<dbReference type="InterPro" id="IPR043128">
    <property type="entry name" value="Rev_trsase/Diguanyl_cyclase"/>
</dbReference>
<comment type="caution">
    <text evidence="9">The sequence shown here is derived from an EMBL/GenBank/DDBJ whole genome shotgun (WGS) entry which is preliminary data.</text>
</comment>
<dbReference type="Pfam" id="PF02752">
    <property type="entry name" value="Arrestin_C"/>
    <property type="match status" value="1"/>
</dbReference>
<dbReference type="SUPFAM" id="SSF50630">
    <property type="entry name" value="Acid proteases"/>
    <property type="match status" value="1"/>
</dbReference>
<evidence type="ECO:0000256" key="7">
    <source>
        <dbReference type="SAM" id="MobiDB-lite"/>
    </source>
</evidence>
<evidence type="ECO:0000313" key="9">
    <source>
        <dbReference type="EMBL" id="KAK6763812.1"/>
    </source>
</evidence>
<comment type="similarity">
    <text evidence="1">Belongs to the arrestin family.</text>
</comment>
<dbReference type="PANTHER" id="PTHR37984:SF5">
    <property type="entry name" value="PROTEIN NYNRIN-LIKE"/>
    <property type="match status" value="1"/>
</dbReference>
<name>A0ABR1EMB8_NECAM</name>
<dbReference type="EMBL" id="JAVFWL010000006">
    <property type="protein sequence ID" value="KAK6763812.1"/>
    <property type="molecule type" value="Genomic_DNA"/>
</dbReference>
<dbReference type="InterPro" id="IPR000477">
    <property type="entry name" value="RT_dom"/>
</dbReference>
<dbReference type="Pfam" id="PF00078">
    <property type="entry name" value="RVT_1"/>
    <property type="match status" value="1"/>
</dbReference>
<sequence>MSADAVVSAFKIILDGGCEPVFKGGEVLTGRICIELRSSIVINAVKLQLKGRASWLNDPIKKDNIEQVYFDQDFTLLERPPGKTEAGHFTWIGGFPYSLPFECPLPKGCPTSYEGPYAFIRYFIKATLVHEEVDGKTKEYYVKKAFSIVSPSNEHIVEGESFTVKDTVGYGKCCCKGKLMAELSLPKTGYLPGEMVTGSLKISNKYPKDMLQHVEVRLVDRVLCTGGGEKESTSPYRTLYFRKLEITESVRGYGKFENDDFYMLTIPSVCPTTKGDYFMNKELYILSPDVVADSPSAATAVQRKQPFIRVEYALQLSLGNIVLLEAPITVGELSTYDSKNVLKPFVAGPQPIEEVDETQKVAIGGPFMYTPVYSMKLHPSNEGFDKQGCTKAEKRSFERKELICRATSMSDESSDVGVVEVDVSPNISHWTDRAAHAFNSSTNRTGGDAESGGFAKSRKETTLVTEITKDVGRNVIRTTTKTKHLDGSESTMHFLDIRQDAAFPERSSLLYINVLDSQKSRNREPPSPCFRSGPNHWSRDCTFVKKRCHDGRRSGHKRGFCKNYPKKERNQKQKRKSANSVTTASPHADVAVKRIYHRVQMDGKTVRVRLDTRADVTLLRTADWTAMGRPKVQSPRLTLKFANNEPVNVRGRYEYNIIIDVHRGHDYSAGLNDALEQNQHPLPTSKDTFTKLNGGRYFSTQLDLAEAYLQLEVNDVSKQLLTINTHHGLYRFNRLPFDRTAAYLDDILVTGRIIGKHNAGLETVLKRIQDYGFRVRLDKCAFLQTEITYLRIKIPPPKDVSQLRSFLGLIDFYGKFVKDIHNLRAPLDPLTRKDVVYTWTPECQSFFDKIKAILSSNLLLTHFDPSLPINVAADASNYGMGATLSHRFADGCEKHYKAYPDQTRMKMLARSILAYVDSDIEKLVKTCPSPVAKDPIKAELHSWRNHPRIHADFAGPMEG</sequence>
<dbReference type="InterPro" id="IPR021109">
    <property type="entry name" value="Peptidase_aspartic_dom_sf"/>
</dbReference>